<sequence length="504" mass="55639">QPPPKYQLWPPTTKIPAYHSRSSTSDQAAALSVARSGTAMSDSILTQERPGPRNGKESFSRRRKISITEINSGPAPMSTLREACIDSPTIPGRPPLQARADSNVHERSNSSPGSGNNWRSNPFGDAMVSRVTGPAPIASRGPAPIAVREPAPIAPLSPILGPSVDKEPLCSADLSSLEGSDNEKPPEVPPKSPLMAAKSYPTPRQTPRQPAEPTFSPSLTAEYPGYSFGCLTPAESQSDPFLSSTRSRRENVEGHWRNESTISMIDRGRPIRRARKRNRSRTSSDTSSKNSMMTQESNDAWTLPSGILAPEASLLLPPHDIESLRGQALQEASTFEVLSARDVATLSKELRALDDRCEYLRNTYKSLREGRQKIQLRMISYLIKAETIRFSRESILKQEEALIELDVSIDDWTSKIDQAENRRLRIRQKLLEHVAAAVSMTPLSPTLNDGGETTPPHSPLDDERVEDLVRSKRRDVESIRIYADDNVLDLFSDIEQAMGEMCEG</sequence>
<evidence type="ECO:0000259" key="3">
    <source>
        <dbReference type="Pfam" id="PF15456"/>
    </source>
</evidence>
<evidence type="ECO:0000256" key="1">
    <source>
        <dbReference type="SAM" id="Coils"/>
    </source>
</evidence>
<dbReference type="Pfam" id="PF15456">
    <property type="entry name" value="Uds1"/>
    <property type="match status" value="1"/>
</dbReference>
<dbReference type="OrthoDB" id="5429395at2759"/>
<feature type="compositionally biased region" description="Low complexity" evidence="2">
    <location>
        <begin position="281"/>
        <end position="291"/>
    </location>
</feature>
<protein>
    <recommendedName>
        <fullName evidence="3">Up-regulated during septation protein 1 domain-containing protein</fullName>
    </recommendedName>
</protein>
<feature type="region of interest" description="Disordered" evidence="2">
    <location>
        <begin position="442"/>
        <end position="463"/>
    </location>
</feature>
<dbReference type="Proteomes" id="UP000799776">
    <property type="component" value="Unassembled WGS sequence"/>
</dbReference>
<dbReference type="InterPro" id="IPR029191">
    <property type="entry name" value="Uds1"/>
</dbReference>
<reference evidence="4" key="1">
    <citation type="journal article" date="2020" name="Stud. Mycol.">
        <title>101 Dothideomycetes genomes: a test case for predicting lifestyles and emergence of pathogens.</title>
        <authorList>
            <person name="Haridas S."/>
            <person name="Albert R."/>
            <person name="Binder M."/>
            <person name="Bloem J."/>
            <person name="Labutti K."/>
            <person name="Salamov A."/>
            <person name="Andreopoulos B."/>
            <person name="Baker S."/>
            <person name="Barry K."/>
            <person name="Bills G."/>
            <person name="Bluhm B."/>
            <person name="Cannon C."/>
            <person name="Castanera R."/>
            <person name="Culley D."/>
            <person name="Daum C."/>
            <person name="Ezra D."/>
            <person name="Gonzalez J."/>
            <person name="Henrissat B."/>
            <person name="Kuo A."/>
            <person name="Liang C."/>
            <person name="Lipzen A."/>
            <person name="Lutzoni F."/>
            <person name="Magnuson J."/>
            <person name="Mondo S."/>
            <person name="Nolan M."/>
            <person name="Ohm R."/>
            <person name="Pangilinan J."/>
            <person name="Park H.-J."/>
            <person name="Ramirez L."/>
            <person name="Alfaro M."/>
            <person name="Sun H."/>
            <person name="Tritt A."/>
            <person name="Yoshinaga Y."/>
            <person name="Zwiers L.-H."/>
            <person name="Turgeon B."/>
            <person name="Goodwin S."/>
            <person name="Spatafora J."/>
            <person name="Crous P."/>
            <person name="Grigoriev I."/>
        </authorList>
    </citation>
    <scope>NUCLEOTIDE SEQUENCE</scope>
    <source>
        <strain evidence="4">CBS 121410</strain>
    </source>
</reference>
<feature type="compositionally biased region" description="Polar residues" evidence="2">
    <location>
        <begin position="236"/>
        <end position="245"/>
    </location>
</feature>
<name>A0A9P4LYD8_9PEZI</name>
<feature type="compositionally biased region" description="Basic and acidic residues" evidence="2">
    <location>
        <begin position="247"/>
        <end position="258"/>
    </location>
</feature>
<evidence type="ECO:0000313" key="4">
    <source>
        <dbReference type="EMBL" id="KAF2089785.1"/>
    </source>
</evidence>
<feature type="domain" description="Up-regulated during septation protein 1" evidence="3">
    <location>
        <begin position="322"/>
        <end position="441"/>
    </location>
</feature>
<feature type="compositionally biased region" description="Polar residues" evidence="2">
    <location>
        <begin position="109"/>
        <end position="120"/>
    </location>
</feature>
<keyword evidence="5" id="KW-1185">Reference proteome</keyword>
<gene>
    <name evidence="4" type="ORF">K490DRAFT_36549</name>
</gene>
<feature type="non-terminal residue" evidence="4">
    <location>
        <position position="1"/>
    </location>
</feature>
<dbReference type="EMBL" id="ML978713">
    <property type="protein sequence ID" value="KAF2089785.1"/>
    <property type="molecule type" value="Genomic_DNA"/>
</dbReference>
<feature type="compositionally biased region" description="Basic and acidic residues" evidence="2">
    <location>
        <begin position="50"/>
        <end position="60"/>
    </location>
</feature>
<dbReference type="AlphaFoldDB" id="A0A9P4LYD8"/>
<feature type="region of interest" description="Disordered" evidence="2">
    <location>
        <begin position="1"/>
        <end position="219"/>
    </location>
</feature>
<accession>A0A9P4LYD8</accession>
<proteinExistence type="predicted"/>
<keyword evidence="1" id="KW-0175">Coiled coil</keyword>
<organism evidence="4 5">
    <name type="scientific">Saccharata proteae CBS 121410</name>
    <dbReference type="NCBI Taxonomy" id="1314787"/>
    <lineage>
        <taxon>Eukaryota</taxon>
        <taxon>Fungi</taxon>
        <taxon>Dikarya</taxon>
        <taxon>Ascomycota</taxon>
        <taxon>Pezizomycotina</taxon>
        <taxon>Dothideomycetes</taxon>
        <taxon>Dothideomycetes incertae sedis</taxon>
        <taxon>Botryosphaeriales</taxon>
        <taxon>Saccharataceae</taxon>
        <taxon>Saccharata</taxon>
    </lineage>
</organism>
<feature type="region of interest" description="Disordered" evidence="2">
    <location>
        <begin position="236"/>
        <end position="297"/>
    </location>
</feature>
<comment type="caution">
    <text evidence="4">The sequence shown here is derived from an EMBL/GenBank/DDBJ whole genome shotgun (WGS) entry which is preliminary data.</text>
</comment>
<feature type="compositionally biased region" description="Basic residues" evidence="2">
    <location>
        <begin position="270"/>
        <end position="280"/>
    </location>
</feature>
<evidence type="ECO:0000256" key="2">
    <source>
        <dbReference type="SAM" id="MobiDB-lite"/>
    </source>
</evidence>
<evidence type="ECO:0000313" key="5">
    <source>
        <dbReference type="Proteomes" id="UP000799776"/>
    </source>
</evidence>
<feature type="coiled-coil region" evidence="1">
    <location>
        <begin position="402"/>
        <end position="429"/>
    </location>
</feature>